<comment type="caution">
    <text evidence="2">The sequence shown here is derived from an EMBL/GenBank/DDBJ whole genome shotgun (WGS) entry which is preliminary data.</text>
</comment>
<dbReference type="Proteomes" id="UP001515943">
    <property type="component" value="Unassembled WGS sequence"/>
</dbReference>
<feature type="compositionally biased region" description="Basic and acidic residues" evidence="1">
    <location>
        <begin position="268"/>
        <end position="287"/>
    </location>
</feature>
<dbReference type="RefSeq" id="WP_167975757.1">
    <property type="nucleotide sequence ID" value="NZ_VSRL01000073.1"/>
</dbReference>
<evidence type="ECO:0000256" key="1">
    <source>
        <dbReference type="SAM" id="MobiDB-lite"/>
    </source>
</evidence>
<organism evidence="2 3">
    <name type="scientific">Lentzea indica</name>
    <dbReference type="NCBI Taxonomy" id="2604800"/>
    <lineage>
        <taxon>Bacteria</taxon>
        <taxon>Bacillati</taxon>
        <taxon>Actinomycetota</taxon>
        <taxon>Actinomycetes</taxon>
        <taxon>Pseudonocardiales</taxon>
        <taxon>Pseudonocardiaceae</taxon>
        <taxon>Lentzea</taxon>
    </lineage>
</organism>
<gene>
    <name evidence="2" type="ORF">FXN61_20695</name>
</gene>
<feature type="compositionally biased region" description="Pro residues" evidence="1">
    <location>
        <begin position="308"/>
        <end position="319"/>
    </location>
</feature>
<protein>
    <recommendedName>
        <fullName evidence="4">SPFH domain / Band 7 family protein</fullName>
    </recommendedName>
</protein>
<evidence type="ECO:0000313" key="3">
    <source>
        <dbReference type="Proteomes" id="UP001515943"/>
    </source>
</evidence>
<proteinExistence type="predicted"/>
<feature type="region of interest" description="Disordered" evidence="1">
    <location>
        <begin position="261"/>
        <end position="337"/>
    </location>
</feature>
<dbReference type="EMBL" id="VSRL01000073">
    <property type="protein sequence ID" value="NKE59098.1"/>
    <property type="molecule type" value="Genomic_DNA"/>
</dbReference>
<accession>A0ABX1FKL4</accession>
<evidence type="ECO:0008006" key="4">
    <source>
        <dbReference type="Google" id="ProtNLM"/>
    </source>
</evidence>
<keyword evidence="3" id="KW-1185">Reference proteome</keyword>
<evidence type="ECO:0000313" key="2">
    <source>
        <dbReference type="EMBL" id="NKE59098.1"/>
    </source>
</evidence>
<reference evidence="2 3" key="1">
    <citation type="submission" date="2019-08" db="EMBL/GenBank/DDBJ databases">
        <title>Lentzea from Indian Himalayas.</title>
        <authorList>
            <person name="Mandal S."/>
            <person name="Mallick Gupta A."/>
            <person name="Maiti P.K."/>
            <person name="Sarkar J."/>
            <person name="Mandal S."/>
        </authorList>
    </citation>
    <scope>NUCLEOTIDE SEQUENCE [LARGE SCALE GENOMIC DNA]</scope>
    <source>
        <strain evidence="2 3">PSKA42</strain>
    </source>
</reference>
<name>A0ABX1FKL4_9PSEU</name>
<sequence length="337" mass="37740">MIGDIDTYDPIVEEIFPRAVRLLDRLESPSMDTALVLEPMRGDPVLVSAGEKVPGAVLGRYRRAARVTLRVVQCRFVEDDIPTADPGFLQRAEVRFTCQVTDPVEIVRSGIRDMTRAVQPSLAGIMSDVLSEFDVSEYNTALKTLKRELEVLRGRGGIALGNFHVKLLNKSEYYDHTRDMRIESMRRRDMRGVVDGGREELIAQHLVKHDGDPTSLLAAEAEAVDRDKDRMIEMVRISTDEDADPVEMREARRHVFGKIFGDPAMLKPPERKRLSRRDVIASRRDGGPAEVTAGGEAEPVEPREPREVAPPPVPEPPPAPEKRVSRLRGSAAERRGR</sequence>